<dbReference type="InterPro" id="IPR002300">
    <property type="entry name" value="aa-tRNA-synth_Ia"/>
</dbReference>
<evidence type="ECO:0000256" key="11">
    <source>
        <dbReference type="SAM" id="MobiDB-lite"/>
    </source>
</evidence>
<keyword evidence="5" id="KW-0547">Nucleotide-binding</keyword>
<dbReference type="GO" id="GO:0006438">
    <property type="term" value="P:valyl-tRNA aminoacylation"/>
    <property type="evidence" value="ECO:0007669"/>
    <property type="project" value="InterPro"/>
</dbReference>
<dbReference type="AlphaFoldDB" id="U6LFE4"/>
<evidence type="ECO:0000313" key="15">
    <source>
        <dbReference type="Proteomes" id="UP000030750"/>
    </source>
</evidence>
<organism evidence="14 15">
    <name type="scientific">Eimeria brunetti</name>
    <dbReference type="NCBI Taxonomy" id="51314"/>
    <lineage>
        <taxon>Eukaryota</taxon>
        <taxon>Sar</taxon>
        <taxon>Alveolata</taxon>
        <taxon>Apicomplexa</taxon>
        <taxon>Conoidasida</taxon>
        <taxon>Coccidia</taxon>
        <taxon>Eucoccidiorida</taxon>
        <taxon>Eimeriorina</taxon>
        <taxon>Eimeriidae</taxon>
        <taxon>Eimeria</taxon>
    </lineage>
</organism>
<dbReference type="Gene3D" id="3.40.50.620">
    <property type="entry name" value="HUPs"/>
    <property type="match status" value="1"/>
</dbReference>
<evidence type="ECO:0000256" key="1">
    <source>
        <dbReference type="ARBA" id="ARBA00005594"/>
    </source>
</evidence>
<evidence type="ECO:0000256" key="2">
    <source>
        <dbReference type="ARBA" id="ARBA00013169"/>
    </source>
</evidence>
<dbReference type="PANTHER" id="PTHR11946">
    <property type="entry name" value="VALYL-TRNA SYNTHETASES"/>
    <property type="match status" value="1"/>
</dbReference>
<keyword evidence="15" id="KW-1185">Reference proteome</keyword>
<gene>
    <name evidence="14" type="ORF">EBH_0071890</name>
</gene>
<evidence type="ECO:0000256" key="9">
    <source>
        <dbReference type="ARBA" id="ARBA00029936"/>
    </source>
</evidence>
<evidence type="ECO:0000259" key="12">
    <source>
        <dbReference type="Pfam" id="PF00133"/>
    </source>
</evidence>
<dbReference type="Gene3D" id="1.10.287.380">
    <property type="entry name" value="Valyl-tRNA synthetase, C-terminal domain"/>
    <property type="match status" value="1"/>
</dbReference>
<dbReference type="InterPro" id="IPR002303">
    <property type="entry name" value="Valyl-tRNA_ligase"/>
</dbReference>
<keyword evidence="10" id="KW-0175">Coiled coil</keyword>
<proteinExistence type="inferred from homology"/>
<dbReference type="EC" id="6.1.1.9" evidence="2"/>
<dbReference type="GO" id="GO:0005524">
    <property type="term" value="F:ATP binding"/>
    <property type="evidence" value="ECO:0007669"/>
    <property type="project" value="UniProtKB-KW"/>
</dbReference>
<keyword evidence="7" id="KW-0648">Protein biosynthesis</keyword>
<keyword evidence="3" id="KW-0963">Cytoplasm</keyword>
<evidence type="ECO:0000313" key="14">
    <source>
        <dbReference type="EMBL" id="CDJ47294.1"/>
    </source>
</evidence>
<dbReference type="EMBL" id="HG710673">
    <property type="protein sequence ID" value="CDJ47294.1"/>
    <property type="molecule type" value="Genomic_DNA"/>
</dbReference>
<evidence type="ECO:0000256" key="8">
    <source>
        <dbReference type="ARBA" id="ARBA00023146"/>
    </source>
</evidence>
<evidence type="ECO:0000256" key="4">
    <source>
        <dbReference type="ARBA" id="ARBA00022598"/>
    </source>
</evidence>
<dbReference type="OrthoDB" id="629407at2759"/>
<keyword evidence="6" id="KW-0067">ATP-binding</keyword>
<dbReference type="CDD" id="cd07962">
    <property type="entry name" value="Anticodon_Ia_Val"/>
    <property type="match status" value="1"/>
</dbReference>
<dbReference type="InterPro" id="IPR013155">
    <property type="entry name" value="M/V/L/I-tRNA-synth_anticd-bd"/>
</dbReference>
<feature type="domain" description="Aminoacyl-tRNA synthetase class Ia" evidence="12">
    <location>
        <begin position="11"/>
        <end position="282"/>
    </location>
</feature>
<dbReference type="FunFam" id="3.40.50.620:FF:000078">
    <property type="entry name" value="Valine--tRNA ligase, mitochondrial"/>
    <property type="match status" value="1"/>
</dbReference>
<dbReference type="InterPro" id="IPR033705">
    <property type="entry name" value="Anticodon_Ia_Val"/>
</dbReference>
<sequence>MQLPRCSRSGDIIEYMLVPQWWMDCKEAGRRSVEAVRNGELKIKPENHVHTWEYWLNNVQDWCISRQLWWGHRIPAYKVVEPSVPAEKCNMSGEAWVAGRSEEEAREVASRMFEIPEKDKIVLKQDEDVLDTWFSSGLFPFSVFGWPEETEEFKAYFPTTLLETGHDILFFWVARMVMLSLLLINKLPFKTIFLHPMVRDSQGQKMSKSKGNVIDPLEVINGISLDGLIAKLHAGNLQPKEIKRSETVLRKEFKDGIPACGCDALRLGLIAYMRQGRNINLDLNRVVGYRQFANKIWNCTKFALDKWAIDVDGKGTPFVPNGLQMISTGKEKQNLSTNSYLIDFTDLKWEDQWILHRLSVACERANSCFEAYDFGDVANAIYNFWLYELCDVYLEAIKPRLQPSAQSSPSSGEKGGENGQNGEKNLTNGHADAGTKAEKIRDMRCAQEVLFACVDRGLRLLHPICPFLTEELYQRIPNSPSKFESICISDYPLPVLAWTNPLLDVSMQQLQQIVGHFRSLLAALEIPPKVKPQGFVLLREEAVAQREFFTETAATMAILAKLKEVQVITDQPPEGCVSDVVSPHVTIYLRINEGVNIAQTLEKLKKKRTNLLSKLDGYIKKVNEPNFDKAPEAVREGALQKKADLEKELQLLEAAIENVTPLLNKTE</sequence>
<keyword evidence="8 14" id="KW-0030">Aminoacyl-tRNA synthetase</keyword>
<feature type="domain" description="Methionyl/Valyl/Leucyl/Isoleucyl-tRNA synthetase anticodon-binding" evidence="13">
    <location>
        <begin position="437"/>
        <end position="529"/>
    </location>
</feature>
<dbReference type="InterPro" id="IPR037118">
    <property type="entry name" value="Val-tRNA_synth_C_sf"/>
</dbReference>
<feature type="region of interest" description="Disordered" evidence="11">
    <location>
        <begin position="404"/>
        <end position="433"/>
    </location>
</feature>
<dbReference type="Proteomes" id="UP000030750">
    <property type="component" value="Unassembled WGS sequence"/>
</dbReference>
<evidence type="ECO:0000256" key="5">
    <source>
        <dbReference type="ARBA" id="ARBA00022741"/>
    </source>
</evidence>
<feature type="coiled-coil region" evidence="10">
    <location>
        <begin position="601"/>
        <end position="655"/>
    </location>
</feature>
<evidence type="ECO:0000259" key="13">
    <source>
        <dbReference type="Pfam" id="PF08264"/>
    </source>
</evidence>
<dbReference type="PANTHER" id="PTHR11946:SF109">
    <property type="entry name" value="VALINE--TRNA LIGASE"/>
    <property type="match status" value="1"/>
</dbReference>
<evidence type="ECO:0000256" key="6">
    <source>
        <dbReference type="ARBA" id="ARBA00022840"/>
    </source>
</evidence>
<dbReference type="SUPFAM" id="SSF52374">
    <property type="entry name" value="Nucleotidylyl transferase"/>
    <property type="match status" value="1"/>
</dbReference>
<evidence type="ECO:0000256" key="10">
    <source>
        <dbReference type="SAM" id="Coils"/>
    </source>
</evidence>
<reference evidence="14" key="1">
    <citation type="submission" date="2013-10" db="EMBL/GenBank/DDBJ databases">
        <title>Genomic analysis of the causative agents of coccidiosis in chickens.</title>
        <authorList>
            <person name="Reid A.J."/>
            <person name="Blake D."/>
            <person name="Billington K."/>
            <person name="Browne H."/>
            <person name="Dunn M."/>
            <person name="Hung S."/>
            <person name="Kawahara F."/>
            <person name="Miranda-Saavedra D."/>
            <person name="Mourier T."/>
            <person name="Nagra H."/>
            <person name="Otto T.D."/>
            <person name="Rawlings N."/>
            <person name="Sanchez A."/>
            <person name="Sanders M."/>
            <person name="Subramaniam C."/>
            <person name="Tay Y."/>
            <person name="Dear P."/>
            <person name="Doerig C."/>
            <person name="Gruber A."/>
            <person name="Parkinson J."/>
            <person name="Shirley M."/>
            <person name="Wan K.L."/>
            <person name="Berriman M."/>
            <person name="Tomley F."/>
            <person name="Pain A."/>
        </authorList>
    </citation>
    <scope>NUCLEOTIDE SEQUENCE [LARGE SCALE GENOMIC DNA]</scope>
    <source>
        <strain evidence="14">Houghton</strain>
    </source>
</reference>
<dbReference type="SUPFAM" id="SSF47323">
    <property type="entry name" value="Anticodon-binding domain of a subclass of class I aminoacyl-tRNA synthetases"/>
    <property type="match status" value="1"/>
</dbReference>
<name>U6LFE4_9EIME</name>
<dbReference type="PRINTS" id="PR00986">
    <property type="entry name" value="TRNASYNTHVAL"/>
</dbReference>
<dbReference type="Pfam" id="PF08264">
    <property type="entry name" value="Anticodon_1"/>
    <property type="match status" value="2"/>
</dbReference>
<keyword evidence="4" id="KW-0436">Ligase</keyword>
<evidence type="ECO:0000256" key="3">
    <source>
        <dbReference type="ARBA" id="ARBA00022490"/>
    </source>
</evidence>
<feature type="domain" description="Methionyl/Valyl/Leucyl/Isoleucyl-tRNA synthetase anticodon-binding" evidence="13">
    <location>
        <begin position="351"/>
        <end position="404"/>
    </location>
</feature>
<dbReference type="InterPro" id="IPR014729">
    <property type="entry name" value="Rossmann-like_a/b/a_fold"/>
</dbReference>
<reference evidence="14" key="2">
    <citation type="submission" date="2013-10" db="EMBL/GenBank/DDBJ databases">
        <authorList>
            <person name="Aslett M."/>
        </authorList>
    </citation>
    <scope>NUCLEOTIDE SEQUENCE [LARGE SCALE GENOMIC DNA]</scope>
    <source>
        <strain evidence="14">Houghton</strain>
    </source>
</reference>
<dbReference type="VEuPathDB" id="ToxoDB:EBH_0071890"/>
<evidence type="ECO:0000256" key="7">
    <source>
        <dbReference type="ARBA" id="ARBA00022917"/>
    </source>
</evidence>
<accession>U6LFE4</accession>
<comment type="similarity">
    <text evidence="1">Belongs to the class-I aminoacyl-tRNA synthetase family.</text>
</comment>
<dbReference type="GO" id="GO:0004832">
    <property type="term" value="F:valine-tRNA ligase activity"/>
    <property type="evidence" value="ECO:0007669"/>
    <property type="project" value="UniProtKB-EC"/>
</dbReference>
<dbReference type="Gene3D" id="1.10.730.10">
    <property type="entry name" value="Isoleucyl-tRNA Synthetase, Domain 1"/>
    <property type="match status" value="1"/>
</dbReference>
<dbReference type="InterPro" id="IPR009080">
    <property type="entry name" value="tRNAsynth_Ia_anticodon-bd"/>
</dbReference>
<dbReference type="GO" id="GO:0005829">
    <property type="term" value="C:cytosol"/>
    <property type="evidence" value="ECO:0007669"/>
    <property type="project" value="TreeGrafter"/>
</dbReference>
<dbReference type="Pfam" id="PF00133">
    <property type="entry name" value="tRNA-synt_1"/>
    <property type="match status" value="1"/>
</dbReference>
<protein>
    <recommendedName>
        <fullName evidence="2">valine--tRNA ligase</fullName>
        <ecNumber evidence="2">6.1.1.9</ecNumber>
    </recommendedName>
    <alternativeName>
        <fullName evidence="9">Valyl-tRNA synthetase</fullName>
    </alternativeName>
</protein>